<accession>A0A2K2CM26</accession>
<dbReference type="EMBL" id="CM000883">
    <property type="protein sequence ID" value="PNT63080.1"/>
    <property type="molecule type" value="Genomic_DNA"/>
</dbReference>
<reference evidence="2" key="3">
    <citation type="submission" date="2018-08" db="UniProtKB">
        <authorList>
            <consortium name="EnsemblPlants"/>
        </authorList>
    </citation>
    <scope>IDENTIFICATION</scope>
    <source>
        <strain evidence="2">cv. Bd21</strain>
    </source>
</reference>
<dbReference type="EnsemblPlants" id="PNT63079">
    <property type="protein sequence ID" value="PNT63079"/>
    <property type="gene ID" value="BRADI_4g11143v3"/>
</dbReference>
<reference evidence="1" key="2">
    <citation type="submission" date="2017-06" db="EMBL/GenBank/DDBJ databases">
        <title>WGS assembly of Brachypodium distachyon.</title>
        <authorList>
            <consortium name="The International Brachypodium Initiative"/>
            <person name="Lucas S."/>
            <person name="Harmon-Smith M."/>
            <person name="Lail K."/>
            <person name="Tice H."/>
            <person name="Grimwood J."/>
            <person name="Bruce D."/>
            <person name="Barry K."/>
            <person name="Shu S."/>
            <person name="Lindquist E."/>
            <person name="Wang M."/>
            <person name="Pitluck S."/>
            <person name="Vogel J.P."/>
            <person name="Garvin D.F."/>
            <person name="Mockler T.C."/>
            <person name="Schmutz J."/>
            <person name="Rokhsar D."/>
            <person name="Bevan M.W."/>
        </authorList>
    </citation>
    <scope>NUCLEOTIDE SEQUENCE</scope>
    <source>
        <strain evidence="1">Bd21</strain>
    </source>
</reference>
<protein>
    <submittedName>
        <fullName evidence="1 2">Uncharacterized protein</fullName>
    </submittedName>
</protein>
<dbReference type="EnsemblPlants" id="PNT63080">
    <property type="protein sequence ID" value="PNT63080"/>
    <property type="gene ID" value="BRADI_4g11143v3"/>
</dbReference>
<dbReference type="AlphaFoldDB" id="A0A2K2CM26"/>
<dbReference type="EMBL" id="CM000883">
    <property type="protein sequence ID" value="PNT63079.1"/>
    <property type="molecule type" value="Genomic_DNA"/>
</dbReference>
<gene>
    <name evidence="1" type="ORF">BRADI_4g11143v3</name>
</gene>
<organism evidence="1">
    <name type="scientific">Brachypodium distachyon</name>
    <name type="common">Purple false brome</name>
    <name type="synonym">Trachynia distachya</name>
    <dbReference type="NCBI Taxonomy" id="15368"/>
    <lineage>
        <taxon>Eukaryota</taxon>
        <taxon>Viridiplantae</taxon>
        <taxon>Streptophyta</taxon>
        <taxon>Embryophyta</taxon>
        <taxon>Tracheophyta</taxon>
        <taxon>Spermatophyta</taxon>
        <taxon>Magnoliopsida</taxon>
        <taxon>Liliopsida</taxon>
        <taxon>Poales</taxon>
        <taxon>Poaceae</taxon>
        <taxon>BOP clade</taxon>
        <taxon>Pooideae</taxon>
        <taxon>Stipodae</taxon>
        <taxon>Brachypodieae</taxon>
        <taxon>Brachypodium</taxon>
    </lineage>
</organism>
<dbReference type="Gramene" id="PNT63080">
    <property type="protein sequence ID" value="PNT63080"/>
    <property type="gene ID" value="BRADI_4g11143v3"/>
</dbReference>
<dbReference type="InParanoid" id="A0A2K2CM26"/>
<sequence length="83" mass="9460">MLKPLFNAIANRSFSCDVAQLNQIVFYLLETCANLKLKPRELEPACYCKKIQKTLIRTLTLGNRPATPPIQFHAPVSSQHQNY</sequence>
<dbReference type="Proteomes" id="UP000008810">
    <property type="component" value="Chromosome 4"/>
</dbReference>
<evidence type="ECO:0000313" key="1">
    <source>
        <dbReference type="EMBL" id="PNT63080.1"/>
    </source>
</evidence>
<evidence type="ECO:0000313" key="3">
    <source>
        <dbReference type="Proteomes" id="UP000008810"/>
    </source>
</evidence>
<dbReference type="Gramene" id="PNT63079">
    <property type="protein sequence ID" value="PNT63079"/>
    <property type="gene ID" value="BRADI_4g11143v3"/>
</dbReference>
<proteinExistence type="predicted"/>
<name>A0A2K2CM26_BRADI</name>
<evidence type="ECO:0000313" key="2">
    <source>
        <dbReference type="EnsemblPlants" id="PNT63079"/>
    </source>
</evidence>
<keyword evidence="3" id="KW-1185">Reference proteome</keyword>
<reference evidence="1 2" key="1">
    <citation type="journal article" date="2010" name="Nature">
        <title>Genome sequencing and analysis of the model grass Brachypodium distachyon.</title>
        <authorList>
            <consortium name="International Brachypodium Initiative"/>
        </authorList>
    </citation>
    <scope>NUCLEOTIDE SEQUENCE [LARGE SCALE GENOMIC DNA]</scope>
    <source>
        <strain evidence="1 2">Bd21</strain>
    </source>
</reference>